<dbReference type="SUPFAM" id="SSF158997">
    <property type="entry name" value="Trm112p-like"/>
    <property type="match status" value="1"/>
</dbReference>
<evidence type="ECO:0000313" key="1">
    <source>
        <dbReference type="EMBL" id="GAA1789640.1"/>
    </source>
</evidence>
<dbReference type="RefSeq" id="WP_344082754.1">
    <property type="nucleotide sequence ID" value="NZ_BAAAPO010000021.1"/>
</dbReference>
<organism evidence="1 2">
    <name type="scientific">Nostocoides veronense</name>
    <dbReference type="NCBI Taxonomy" id="330836"/>
    <lineage>
        <taxon>Bacteria</taxon>
        <taxon>Bacillati</taxon>
        <taxon>Actinomycetota</taxon>
        <taxon>Actinomycetes</taxon>
        <taxon>Micrococcales</taxon>
        <taxon>Intrasporangiaceae</taxon>
        <taxon>Nostocoides</taxon>
    </lineage>
</organism>
<proteinExistence type="predicted"/>
<reference evidence="1 2" key="1">
    <citation type="journal article" date="2019" name="Int. J. Syst. Evol. Microbiol.">
        <title>The Global Catalogue of Microorganisms (GCM) 10K type strain sequencing project: providing services to taxonomists for standard genome sequencing and annotation.</title>
        <authorList>
            <consortium name="The Broad Institute Genomics Platform"/>
            <consortium name="The Broad Institute Genome Sequencing Center for Infectious Disease"/>
            <person name="Wu L."/>
            <person name="Ma J."/>
        </authorList>
    </citation>
    <scope>NUCLEOTIDE SEQUENCE [LARGE SCALE GENOMIC DNA]</scope>
    <source>
        <strain evidence="1 2">JCM 15592</strain>
    </source>
</reference>
<dbReference type="Proteomes" id="UP001499938">
    <property type="component" value="Unassembled WGS sequence"/>
</dbReference>
<evidence type="ECO:0000313" key="2">
    <source>
        <dbReference type="Proteomes" id="UP001499938"/>
    </source>
</evidence>
<dbReference type="Gene3D" id="2.20.25.10">
    <property type="match status" value="1"/>
</dbReference>
<name>A0ABN2LI91_9MICO</name>
<accession>A0ABN2LI91</accession>
<sequence>MSNPTIAPWVREILRCPKCLADLRDETGPAGPELVCTGADCGLAYPIEDGIPVLLIDKARPRA</sequence>
<dbReference type="InterPro" id="IPR005651">
    <property type="entry name" value="Trm112-like"/>
</dbReference>
<gene>
    <name evidence="1" type="ORF">GCM10009811_13230</name>
</gene>
<protein>
    <submittedName>
        <fullName evidence="1">Trm112 family protein</fullName>
    </submittedName>
</protein>
<comment type="caution">
    <text evidence="1">The sequence shown here is derived from an EMBL/GenBank/DDBJ whole genome shotgun (WGS) entry which is preliminary data.</text>
</comment>
<dbReference type="EMBL" id="BAAAPO010000021">
    <property type="protein sequence ID" value="GAA1789640.1"/>
    <property type="molecule type" value="Genomic_DNA"/>
</dbReference>
<dbReference type="Pfam" id="PF03966">
    <property type="entry name" value="Trm112p"/>
    <property type="match status" value="1"/>
</dbReference>
<keyword evidence="2" id="KW-1185">Reference proteome</keyword>